<evidence type="ECO:0000313" key="3">
    <source>
        <dbReference type="Proteomes" id="UP000747399"/>
    </source>
</evidence>
<organism evidence="2 3">
    <name type="scientific">Volvox africanus</name>
    <dbReference type="NCBI Taxonomy" id="51714"/>
    <lineage>
        <taxon>Eukaryota</taxon>
        <taxon>Viridiplantae</taxon>
        <taxon>Chlorophyta</taxon>
        <taxon>core chlorophytes</taxon>
        <taxon>Chlorophyceae</taxon>
        <taxon>CS clade</taxon>
        <taxon>Chlamydomonadales</taxon>
        <taxon>Volvocaceae</taxon>
        <taxon>Volvox</taxon>
    </lineage>
</organism>
<dbReference type="AlphaFoldDB" id="A0A8J4FBM6"/>
<dbReference type="Proteomes" id="UP000747399">
    <property type="component" value="Unassembled WGS sequence"/>
</dbReference>
<dbReference type="EMBL" id="BNCO01000118">
    <property type="protein sequence ID" value="GIL68463.1"/>
    <property type="molecule type" value="Genomic_DNA"/>
</dbReference>
<proteinExistence type="predicted"/>
<evidence type="ECO:0000313" key="2">
    <source>
        <dbReference type="EMBL" id="GIL68463.1"/>
    </source>
</evidence>
<name>A0A8J4FBM6_9CHLO</name>
<gene>
    <name evidence="2" type="ORF">Vafri_21739</name>
</gene>
<comment type="caution">
    <text evidence="2">The sequence shown here is derived from an EMBL/GenBank/DDBJ whole genome shotgun (WGS) entry which is preliminary data.</text>
</comment>
<feature type="region of interest" description="Disordered" evidence="1">
    <location>
        <begin position="20"/>
        <end position="39"/>
    </location>
</feature>
<sequence length="444" mass="49229">MPSEPIPKDPVYMSYITRHHAEVQHPSPQRTSPPFRPFSGLTYTDQQLQGSRTVYPHFHRPFNDHSRYLAVASGVDRSVYRDLPRLPPPPWDGSMDFEEGDQQQYGEGSRRPVSAPGTGPPAPSGISMRQQQAASPTLRLDLRCITLADNMITSTGRPCYTQSAFVEADLDSGTPVADMPQTIERHGKAAVVQTYPVPPSIVGYGSGGVRPFHQDYRHYKYYGFAGKGAKTSWAHNPKYSKVYVDLLTSGDSTAPALAFQDVPVAPPLQEDLGGPRRPLTATERKLVNEFKWHNYDAEGIPSDPTVTRLLAHVAAGAPPTPRTARHLKLTPQQQRPQRARTRSAPRYTRQTEAEIIDPYLAKVDLDRRQALASGTSTAGDVGAARVTTYRQMSSPYAAEINRSPNHGSQSPWHQRYGHYKYSGFAGKGATSSWARNPKYAYLFD</sequence>
<feature type="region of interest" description="Disordered" evidence="1">
    <location>
        <begin position="81"/>
        <end position="133"/>
    </location>
</feature>
<accession>A0A8J4FBM6</accession>
<reference evidence="2" key="1">
    <citation type="journal article" date="2021" name="Proc. Natl. Acad. Sci. U.S.A.">
        <title>Three genomes in the algal genus Volvox reveal the fate of a haploid sex-determining region after a transition to homothallism.</title>
        <authorList>
            <person name="Yamamoto K."/>
            <person name="Hamaji T."/>
            <person name="Kawai-Toyooka H."/>
            <person name="Matsuzaki R."/>
            <person name="Takahashi F."/>
            <person name="Nishimura Y."/>
            <person name="Kawachi M."/>
            <person name="Noguchi H."/>
            <person name="Minakuchi Y."/>
            <person name="Umen J.G."/>
            <person name="Toyoda A."/>
            <person name="Nozaki H."/>
        </authorList>
    </citation>
    <scope>NUCLEOTIDE SEQUENCE</scope>
    <source>
        <strain evidence="2">NIES-3780</strain>
    </source>
</reference>
<keyword evidence="3" id="KW-1185">Reference proteome</keyword>
<evidence type="ECO:0000256" key="1">
    <source>
        <dbReference type="SAM" id="MobiDB-lite"/>
    </source>
</evidence>
<protein>
    <submittedName>
        <fullName evidence="2">Uncharacterized protein</fullName>
    </submittedName>
</protein>